<protein>
    <submittedName>
        <fullName evidence="2">Uncharacterized protein</fullName>
    </submittedName>
</protein>
<dbReference type="Proteomes" id="UP000031443">
    <property type="component" value="Unassembled WGS sequence"/>
</dbReference>
<evidence type="ECO:0000256" key="1">
    <source>
        <dbReference type="SAM" id="MobiDB-lite"/>
    </source>
</evidence>
<feature type="region of interest" description="Disordered" evidence="1">
    <location>
        <begin position="1"/>
        <end position="87"/>
    </location>
</feature>
<evidence type="ECO:0000313" key="3">
    <source>
        <dbReference type="Proteomes" id="UP000031443"/>
    </source>
</evidence>
<evidence type="ECO:0000313" key="2">
    <source>
        <dbReference type="EMBL" id="EMP36529.1"/>
    </source>
</evidence>
<dbReference type="AlphaFoldDB" id="M7BH44"/>
<feature type="compositionally biased region" description="Basic residues" evidence="1">
    <location>
        <begin position="63"/>
        <end position="75"/>
    </location>
</feature>
<dbReference type="EMBL" id="KB524804">
    <property type="protein sequence ID" value="EMP36529.1"/>
    <property type="molecule type" value="Genomic_DNA"/>
</dbReference>
<feature type="region of interest" description="Disordered" evidence="1">
    <location>
        <begin position="194"/>
        <end position="257"/>
    </location>
</feature>
<feature type="compositionally biased region" description="Low complexity" evidence="1">
    <location>
        <begin position="288"/>
        <end position="302"/>
    </location>
</feature>
<proteinExistence type="predicted"/>
<feature type="region of interest" description="Disordered" evidence="1">
    <location>
        <begin position="288"/>
        <end position="373"/>
    </location>
</feature>
<feature type="compositionally biased region" description="Basic and acidic residues" evidence="1">
    <location>
        <begin position="213"/>
        <end position="222"/>
    </location>
</feature>
<feature type="compositionally biased region" description="Polar residues" evidence="1">
    <location>
        <begin position="363"/>
        <end position="373"/>
    </location>
</feature>
<gene>
    <name evidence="2" type="ORF">UY3_06294</name>
</gene>
<name>M7BH44_CHEMY</name>
<organism evidence="2 3">
    <name type="scientific">Chelonia mydas</name>
    <name type="common">Green sea-turtle</name>
    <name type="synonym">Chelonia agassizi</name>
    <dbReference type="NCBI Taxonomy" id="8469"/>
    <lineage>
        <taxon>Eukaryota</taxon>
        <taxon>Metazoa</taxon>
        <taxon>Chordata</taxon>
        <taxon>Craniata</taxon>
        <taxon>Vertebrata</taxon>
        <taxon>Euteleostomi</taxon>
        <taxon>Archelosauria</taxon>
        <taxon>Testudinata</taxon>
        <taxon>Testudines</taxon>
        <taxon>Cryptodira</taxon>
        <taxon>Durocryptodira</taxon>
        <taxon>Americhelydia</taxon>
        <taxon>Chelonioidea</taxon>
        <taxon>Cheloniidae</taxon>
        <taxon>Chelonia</taxon>
    </lineage>
</organism>
<reference evidence="3" key="1">
    <citation type="journal article" date="2013" name="Nat. Genet.">
        <title>The draft genomes of soft-shell turtle and green sea turtle yield insights into the development and evolution of the turtle-specific body plan.</title>
        <authorList>
            <person name="Wang Z."/>
            <person name="Pascual-Anaya J."/>
            <person name="Zadissa A."/>
            <person name="Li W."/>
            <person name="Niimura Y."/>
            <person name="Huang Z."/>
            <person name="Li C."/>
            <person name="White S."/>
            <person name="Xiong Z."/>
            <person name="Fang D."/>
            <person name="Wang B."/>
            <person name="Ming Y."/>
            <person name="Chen Y."/>
            <person name="Zheng Y."/>
            <person name="Kuraku S."/>
            <person name="Pignatelli M."/>
            <person name="Herrero J."/>
            <person name="Beal K."/>
            <person name="Nozawa M."/>
            <person name="Li Q."/>
            <person name="Wang J."/>
            <person name="Zhang H."/>
            <person name="Yu L."/>
            <person name="Shigenobu S."/>
            <person name="Wang J."/>
            <person name="Liu J."/>
            <person name="Flicek P."/>
            <person name="Searle S."/>
            <person name="Wang J."/>
            <person name="Kuratani S."/>
            <person name="Yin Y."/>
            <person name="Aken B."/>
            <person name="Zhang G."/>
            <person name="Irie N."/>
        </authorList>
    </citation>
    <scope>NUCLEOTIDE SEQUENCE [LARGE SCALE GENOMIC DNA]</scope>
</reference>
<sequence length="373" mass="39615">MEAALQPLGPERPTPAQASSVRSAPEPSGDLAPVKHRKLSAPERQARPRHQSSSPVRPPVQPKGRRGHSLHRRLAPPKAPSTNKSGKAAVPVLIQVVPAAQAPPSPDLSELSADDGLKGIMDQPSTPGTFEAAKDLIELSAASPLPYGETSRGKPAMVCPSKTLSRHRSWSWSRLSSDSADSHLPVAQKEIAAPAVGRCEEAPGRAHRSLAPTRDRHWEELRQPSPEVSRRWSRSRGSGPAQPGAAHSPAGANGWHRRGLRDWHRCSLAPAPAAIATCTGARTAGTLRGAGNLNGGRRAIGPSGPPGPIRSTKEPRPGQVTRCSGPGPRSNARQCWRQQYPGLQHSPSLDLSRGPLPQEMGSRRTNQRGSSSS</sequence>
<accession>M7BH44</accession>
<keyword evidence="3" id="KW-1185">Reference proteome</keyword>